<keyword evidence="1" id="KW-0456">Lyase</keyword>
<dbReference type="InterPro" id="IPR006680">
    <property type="entry name" value="Amidohydro-rel"/>
</dbReference>
<keyword evidence="4" id="KW-1185">Reference proteome</keyword>
<evidence type="ECO:0000313" key="4">
    <source>
        <dbReference type="Proteomes" id="UP001431010"/>
    </source>
</evidence>
<dbReference type="Proteomes" id="UP001431010">
    <property type="component" value="Chromosome"/>
</dbReference>
<dbReference type="Gene3D" id="3.20.20.140">
    <property type="entry name" value="Metal-dependent hydrolases"/>
    <property type="match status" value="1"/>
</dbReference>
<dbReference type="PANTHER" id="PTHR21240">
    <property type="entry name" value="2-AMINO-3-CARBOXYLMUCONATE-6-SEMIALDEHYDE DECARBOXYLASE"/>
    <property type="match status" value="1"/>
</dbReference>
<evidence type="ECO:0000259" key="2">
    <source>
        <dbReference type="Pfam" id="PF04909"/>
    </source>
</evidence>
<gene>
    <name evidence="3" type="ORF">LQG66_03395</name>
</gene>
<dbReference type="InterPro" id="IPR032465">
    <property type="entry name" value="ACMSD"/>
</dbReference>
<dbReference type="InterPro" id="IPR032466">
    <property type="entry name" value="Metal_Hydrolase"/>
</dbReference>
<feature type="domain" description="Amidohydrolase-related" evidence="2">
    <location>
        <begin position="9"/>
        <end position="346"/>
    </location>
</feature>
<dbReference type="EMBL" id="CP088156">
    <property type="protein sequence ID" value="UFZ05379.1"/>
    <property type="molecule type" value="Genomic_DNA"/>
</dbReference>
<dbReference type="Pfam" id="PF04909">
    <property type="entry name" value="Amidohydro_2"/>
    <property type="match status" value="1"/>
</dbReference>
<sequence length="363" mass="40933">MRMPYTGAIDCDLHVPAPTIAQLLPYLDDYWRDQLVNRAIDRMPFAMMSYPPNAPISQRADWRASQAGTALDTLRSQALDAFGVKFAIANVIHGCVALHNDDMAAALSRAVNDWLRAEWLDREPRLRGSILIHPQDLTQALAEIERLASDGRFVQILMLAMGERPLGRREFFPIYAAAERHGLVVAVHAGSTYRYAPTIVGWPCYQFEDYIAQAQAFENQTVSLIAEGVFQRFPQLKFVFLESGVSWLPVTMWRTDKTWRGARPETPWIDRWPSEIIRAHLRLTTQPFDAPDAHAVAQTVERIGSDDMLLFSTDYPHWQFDGDDVLPDGLPALRKVLIENAMATYPRLAQDALGGAATIEETI</sequence>
<proteinExistence type="predicted"/>
<evidence type="ECO:0000313" key="3">
    <source>
        <dbReference type="EMBL" id="UFZ05379.1"/>
    </source>
</evidence>
<protein>
    <submittedName>
        <fullName evidence="3">Amidohydrolase family protein</fullName>
    </submittedName>
</protein>
<accession>A0ABY3RD79</accession>
<dbReference type="SUPFAM" id="SSF51556">
    <property type="entry name" value="Metallo-dependent hydrolases"/>
    <property type="match status" value="1"/>
</dbReference>
<dbReference type="RefSeq" id="WP_231323412.1">
    <property type="nucleotide sequence ID" value="NZ_CP088156.1"/>
</dbReference>
<evidence type="ECO:0000256" key="1">
    <source>
        <dbReference type="ARBA" id="ARBA00023239"/>
    </source>
</evidence>
<name>A0ABY3RD79_9BRAD</name>
<reference evidence="3" key="1">
    <citation type="journal article" date="2024" name="Antonie Van Leeuwenhoek">
        <title>Bradyrhizobium ontarionense sp. nov., a novel bacterial symbiont isolated from Aeschynomene indica (Indian jointvetch), harbours photosynthesis, nitrogen fixation and nitrous oxide (N2O) reductase genes.</title>
        <authorList>
            <person name="Bromfield E.S.P."/>
            <person name="Cloutier S."/>
        </authorList>
    </citation>
    <scope>NUCLEOTIDE SEQUENCE</scope>
    <source>
        <strain evidence="3">A19</strain>
    </source>
</reference>
<organism evidence="3 4">
    <name type="scientific">Bradyrhizobium ontarionense</name>
    <dbReference type="NCBI Taxonomy" id="2898149"/>
    <lineage>
        <taxon>Bacteria</taxon>
        <taxon>Pseudomonadati</taxon>
        <taxon>Pseudomonadota</taxon>
        <taxon>Alphaproteobacteria</taxon>
        <taxon>Hyphomicrobiales</taxon>
        <taxon>Nitrobacteraceae</taxon>
        <taxon>Bradyrhizobium</taxon>
    </lineage>
</organism>
<dbReference type="PANTHER" id="PTHR21240:SF28">
    <property type="entry name" value="ISO-OROTATE DECARBOXYLASE (EUROFUNG)"/>
    <property type="match status" value="1"/>
</dbReference>